<dbReference type="GO" id="GO:0016787">
    <property type="term" value="F:hydrolase activity"/>
    <property type="evidence" value="ECO:0007669"/>
    <property type="project" value="UniProtKB-KW"/>
</dbReference>
<sequence>MITKMKQNKNNFQTILKNMERKIDEWSKSQNVSLEQTDRTDPPPPQAHNEHVNVVFTGSENSHIEGNVQQEGHHPHFLQLYVYDTRDELSNRMHHFGGLDESTLNPDIIKGLIHVLDEHNGLVRLFRTKHDRCNASDTPSFKIRLYNMGGVRGYELPTTDVLGALVFENGPRSLLYTIEFQKSRWPHCHTLLWVDSKNTLKDAPQIDEYISAEIPVQDPRVSTTKQIDEIQNYVDGRFICPYEAYWRIFDFPIHYREPTVQILNVHLEDMQRINFRERDRHRISTSDGRTTTHSRFKLPLELTDVSFCHAKKKTQLGNLLVETNLIIWDEAPMNDKRCFKTLNRTLRDLMDAPNILFGGKTIVLGGDFRQTLLVKKGAEKEELIAASIAASYLWWHFKNCTLKENLRLQRPGLTNEEHKCSETFAKWLLDVGDGEIGEPEEEEDQCSS</sequence>
<keyword evidence="1" id="KW-0234">DNA repair</keyword>
<dbReference type="InterPro" id="IPR027417">
    <property type="entry name" value="P-loop_NTPase"/>
</dbReference>
<proteinExistence type="inferred from homology"/>
<dbReference type="AlphaFoldDB" id="A0A699HNA2"/>
<evidence type="ECO:0000313" key="4">
    <source>
        <dbReference type="EMBL" id="GEY57970.1"/>
    </source>
</evidence>
<reference evidence="4" key="1">
    <citation type="journal article" date="2019" name="Sci. Rep.">
        <title>Draft genome of Tanacetum cinerariifolium, the natural source of mosquito coil.</title>
        <authorList>
            <person name="Yamashiro T."/>
            <person name="Shiraishi A."/>
            <person name="Satake H."/>
            <person name="Nakayama K."/>
        </authorList>
    </citation>
    <scope>NUCLEOTIDE SEQUENCE</scope>
</reference>
<dbReference type="GO" id="GO:0000723">
    <property type="term" value="P:telomere maintenance"/>
    <property type="evidence" value="ECO:0007669"/>
    <property type="project" value="InterPro"/>
</dbReference>
<organism evidence="4">
    <name type="scientific">Tanacetum cinerariifolium</name>
    <name type="common">Dalmatian daisy</name>
    <name type="synonym">Chrysanthemum cinerariifolium</name>
    <dbReference type="NCBI Taxonomy" id="118510"/>
    <lineage>
        <taxon>Eukaryota</taxon>
        <taxon>Viridiplantae</taxon>
        <taxon>Streptophyta</taxon>
        <taxon>Embryophyta</taxon>
        <taxon>Tracheophyta</taxon>
        <taxon>Spermatophyta</taxon>
        <taxon>Magnoliopsida</taxon>
        <taxon>eudicotyledons</taxon>
        <taxon>Gunneridae</taxon>
        <taxon>Pentapetalae</taxon>
        <taxon>asterids</taxon>
        <taxon>campanulids</taxon>
        <taxon>Asterales</taxon>
        <taxon>Asteraceae</taxon>
        <taxon>Asteroideae</taxon>
        <taxon>Anthemideae</taxon>
        <taxon>Anthemidinae</taxon>
        <taxon>Tanacetum</taxon>
    </lineage>
</organism>
<comment type="similarity">
    <text evidence="1">Belongs to the helicase family.</text>
</comment>
<keyword evidence="1" id="KW-0067">ATP-binding</keyword>
<dbReference type="GO" id="GO:0043139">
    <property type="term" value="F:5'-3' DNA helicase activity"/>
    <property type="evidence" value="ECO:0007669"/>
    <property type="project" value="UniProtKB-EC"/>
</dbReference>
<comment type="catalytic activity">
    <reaction evidence="1">
        <text>ATP + H2O = ADP + phosphate + H(+)</text>
        <dbReference type="Rhea" id="RHEA:13065"/>
        <dbReference type="ChEBI" id="CHEBI:15377"/>
        <dbReference type="ChEBI" id="CHEBI:15378"/>
        <dbReference type="ChEBI" id="CHEBI:30616"/>
        <dbReference type="ChEBI" id="CHEBI:43474"/>
        <dbReference type="ChEBI" id="CHEBI:456216"/>
        <dbReference type="EC" id="5.6.2.3"/>
    </reaction>
</comment>
<evidence type="ECO:0000256" key="2">
    <source>
        <dbReference type="SAM" id="MobiDB-lite"/>
    </source>
</evidence>
<gene>
    <name evidence="4" type="ORF">Tci_429944</name>
</gene>
<comment type="cofactor">
    <cofactor evidence="1">
        <name>Mg(2+)</name>
        <dbReference type="ChEBI" id="CHEBI:18420"/>
    </cofactor>
</comment>
<feature type="region of interest" description="Disordered" evidence="2">
    <location>
        <begin position="27"/>
        <end position="48"/>
    </location>
</feature>
<dbReference type="GO" id="GO:0006281">
    <property type="term" value="P:DNA repair"/>
    <property type="evidence" value="ECO:0007669"/>
    <property type="project" value="UniProtKB-KW"/>
</dbReference>
<keyword evidence="1" id="KW-0227">DNA damage</keyword>
<comment type="caution">
    <text evidence="4">The sequence shown here is derived from an EMBL/GenBank/DDBJ whole genome shotgun (WGS) entry which is preliminary data.</text>
</comment>
<dbReference type="GO" id="GO:0006310">
    <property type="term" value="P:DNA recombination"/>
    <property type="evidence" value="ECO:0007669"/>
    <property type="project" value="UniProtKB-KW"/>
</dbReference>
<dbReference type="EMBL" id="BKCJ010190636">
    <property type="protein sequence ID" value="GEY57970.1"/>
    <property type="molecule type" value="Genomic_DNA"/>
</dbReference>
<dbReference type="InterPro" id="IPR010285">
    <property type="entry name" value="DNA_helicase_pif1-like_DEAD"/>
</dbReference>
<dbReference type="Pfam" id="PF05970">
    <property type="entry name" value="PIF1"/>
    <property type="match status" value="1"/>
</dbReference>
<keyword evidence="1" id="KW-0547">Nucleotide-binding</keyword>
<feature type="domain" description="DNA helicase Pif1-like DEAD-box helicase" evidence="3">
    <location>
        <begin position="288"/>
        <end position="441"/>
    </location>
</feature>
<protein>
    <recommendedName>
        <fullName evidence="1">ATP-dependent DNA helicase</fullName>
        <ecNumber evidence="1">5.6.2.3</ecNumber>
    </recommendedName>
</protein>
<keyword evidence="1" id="KW-0378">Hydrolase</keyword>
<dbReference type="Gene3D" id="3.40.50.300">
    <property type="entry name" value="P-loop containing nucleotide triphosphate hydrolases"/>
    <property type="match status" value="1"/>
</dbReference>
<name>A0A699HNA2_TANCI</name>
<accession>A0A699HNA2</accession>
<dbReference type="PANTHER" id="PTHR10492:SF96">
    <property type="entry name" value="ATP-DEPENDENT DNA HELICASE"/>
    <property type="match status" value="1"/>
</dbReference>
<evidence type="ECO:0000256" key="1">
    <source>
        <dbReference type="RuleBase" id="RU363044"/>
    </source>
</evidence>
<evidence type="ECO:0000259" key="3">
    <source>
        <dbReference type="Pfam" id="PF05970"/>
    </source>
</evidence>
<dbReference type="GO" id="GO:0005524">
    <property type="term" value="F:ATP binding"/>
    <property type="evidence" value="ECO:0007669"/>
    <property type="project" value="UniProtKB-KW"/>
</dbReference>
<dbReference type="EC" id="5.6.2.3" evidence="1"/>
<keyword evidence="1 4" id="KW-0347">Helicase</keyword>
<keyword evidence="1" id="KW-0233">DNA recombination</keyword>
<dbReference type="PANTHER" id="PTHR10492">
    <property type="match status" value="1"/>
</dbReference>